<keyword evidence="1" id="KW-0812">Transmembrane</keyword>
<accession>A0A2N9HNJ2</accession>
<keyword evidence="1" id="KW-0472">Membrane</keyword>
<organism evidence="2">
    <name type="scientific">Fagus sylvatica</name>
    <name type="common">Beechnut</name>
    <dbReference type="NCBI Taxonomy" id="28930"/>
    <lineage>
        <taxon>Eukaryota</taxon>
        <taxon>Viridiplantae</taxon>
        <taxon>Streptophyta</taxon>
        <taxon>Embryophyta</taxon>
        <taxon>Tracheophyta</taxon>
        <taxon>Spermatophyta</taxon>
        <taxon>Magnoliopsida</taxon>
        <taxon>eudicotyledons</taxon>
        <taxon>Gunneridae</taxon>
        <taxon>Pentapetalae</taxon>
        <taxon>rosids</taxon>
        <taxon>fabids</taxon>
        <taxon>Fagales</taxon>
        <taxon>Fagaceae</taxon>
        <taxon>Fagus</taxon>
    </lineage>
</organism>
<reference evidence="2" key="1">
    <citation type="submission" date="2018-02" db="EMBL/GenBank/DDBJ databases">
        <authorList>
            <person name="Cohen D.B."/>
            <person name="Kent A.D."/>
        </authorList>
    </citation>
    <scope>NUCLEOTIDE SEQUENCE</scope>
</reference>
<protein>
    <submittedName>
        <fullName evidence="2">Uncharacterized protein</fullName>
    </submittedName>
</protein>
<keyword evidence="1" id="KW-1133">Transmembrane helix</keyword>
<evidence type="ECO:0000313" key="2">
    <source>
        <dbReference type="EMBL" id="SPD13545.1"/>
    </source>
</evidence>
<name>A0A2N9HNJ2_FAGSY</name>
<evidence type="ECO:0000256" key="1">
    <source>
        <dbReference type="SAM" id="Phobius"/>
    </source>
</evidence>
<dbReference type="EMBL" id="OIVN01003780">
    <property type="protein sequence ID" value="SPD13545.1"/>
    <property type="molecule type" value="Genomic_DNA"/>
</dbReference>
<feature type="transmembrane region" description="Helical" evidence="1">
    <location>
        <begin position="76"/>
        <end position="95"/>
    </location>
</feature>
<dbReference type="AlphaFoldDB" id="A0A2N9HNJ2"/>
<gene>
    <name evidence="2" type="ORF">FSB_LOCUS41427</name>
</gene>
<sequence length="96" mass="10140">MEKSVQILEANDGLREGGHKVALVDWSRIVQLGAAHGCLGWLSMEALRGSHGFSLEDGEQSATPASSIVAATNPTIFDLLLLTLLPLTLVGLAFVL</sequence>
<proteinExistence type="predicted"/>